<accession>A0A6J5QWN5</accession>
<dbReference type="EMBL" id="LR797076">
    <property type="protein sequence ID" value="CAB4185408.1"/>
    <property type="molecule type" value="Genomic_DNA"/>
</dbReference>
<proteinExistence type="predicted"/>
<organism evidence="1">
    <name type="scientific">uncultured Caudovirales phage</name>
    <dbReference type="NCBI Taxonomy" id="2100421"/>
    <lineage>
        <taxon>Viruses</taxon>
        <taxon>Duplodnaviria</taxon>
        <taxon>Heunggongvirae</taxon>
        <taxon>Uroviricota</taxon>
        <taxon>Caudoviricetes</taxon>
        <taxon>Peduoviridae</taxon>
        <taxon>Maltschvirus</taxon>
        <taxon>Maltschvirus maltsch</taxon>
    </lineage>
</organism>
<name>A0A6J5QWN5_9CAUD</name>
<gene>
    <name evidence="1" type="ORF">UFOVP1119_45</name>
    <name evidence="2" type="ORF">UFOVP1238_19</name>
</gene>
<reference evidence="1" key="1">
    <citation type="submission" date="2020-05" db="EMBL/GenBank/DDBJ databases">
        <authorList>
            <person name="Chiriac C."/>
            <person name="Salcher M."/>
            <person name="Ghai R."/>
            <person name="Kavagutti S V."/>
        </authorList>
    </citation>
    <scope>NUCLEOTIDE SEQUENCE</scope>
</reference>
<evidence type="ECO:0000313" key="2">
    <source>
        <dbReference type="EMBL" id="CAB4193108.1"/>
    </source>
</evidence>
<evidence type="ECO:0000313" key="1">
    <source>
        <dbReference type="EMBL" id="CAB4185408.1"/>
    </source>
</evidence>
<protein>
    <submittedName>
        <fullName evidence="1">Uncharacterized protein</fullName>
    </submittedName>
</protein>
<sequence length="60" mass="6979">MLGYSETDLNRMINAIHDAKLFYLRSPSDLMDKQPLRNDLEDAVSFLQGLWAEGYFDHTD</sequence>
<dbReference type="EMBL" id="LR797198">
    <property type="protein sequence ID" value="CAB4193108.1"/>
    <property type="molecule type" value="Genomic_DNA"/>
</dbReference>